<dbReference type="AlphaFoldDB" id="A0A5D0ELX3"/>
<evidence type="ECO:0000259" key="5">
    <source>
        <dbReference type="Pfam" id="PF26305"/>
    </source>
</evidence>
<evidence type="ECO:0000313" key="6">
    <source>
        <dbReference type="EMBL" id="AMQ95011.1"/>
    </source>
</evidence>
<organism evidence="6 7">
    <name type="scientific">Aggregatibacter actinomycetemcomitans</name>
    <name type="common">Actinobacillus actinomycetemcomitans</name>
    <name type="synonym">Haemophilus actinomycetemcomitans</name>
    <dbReference type="NCBI Taxonomy" id="714"/>
    <lineage>
        <taxon>Bacteria</taxon>
        <taxon>Pseudomonadati</taxon>
        <taxon>Pseudomonadota</taxon>
        <taxon>Gammaproteobacteria</taxon>
        <taxon>Pasteurellales</taxon>
        <taxon>Pasteurellaceae</taxon>
        <taxon>Aggregatibacter</taxon>
    </lineage>
</organism>
<accession>A0A5D0ELX3</accession>
<dbReference type="SMR" id="A0A5D0ELX3"/>
<sequence length="352" mass="40961">MSNYNFRIKNISNRLNPDNLELATNLSDEEYPSIFYTDVTRYVKLAMKGVDPLYTRKSKEAGEKVKSHLLNELDNVEYEYQGSVMTDTHIKGNSDIDLLVISTKFYTFDREGITKLINDPVEIRNLNQLQINSLKKELSGTGYHGALEDLRHNRIQSESTLKGIYDICDCTHPKAIKIKNKTLNRDVDIVIANWYDNSSSVLNDKKKQYRGIQVYDKDNNSKCSPDYPFLSIYRINEKNSNTNGRLKKMIRFLKNIKIDSELDIQLSSFDINAICYQIDKSLYISKNKYELIEVIFNQLNSLAHNINYLENLKSVDEREYIFRGKESKINSLILLLKEVYSILEDLKKEDIL</sequence>
<dbReference type="RefSeq" id="WP_005537774.1">
    <property type="nucleotide sequence ID" value="NZ_CP012959.1"/>
</dbReference>
<dbReference type="InterPro" id="IPR058909">
    <property type="entry name" value="CD_NTase_C"/>
</dbReference>
<evidence type="ECO:0000256" key="1">
    <source>
        <dbReference type="ARBA" id="ARBA00022679"/>
    </source>
</evidence>
<keyword evidence="2" id="KW-0548">Nucleotidyltransferase</keyword>
<keyword evidence="3" id="KW-0547">Nucleotide-binding</keyword>
<evidence type="ECO:0000256" key="4">
    <source>
        <dbReference type="ARBA" id="ARBA00023118"/>
    </source>
</evidence>
<dbReference type="EMBL" id="CP012959">
    <property type="protein sequence ID" value="AMQ95011.1"/>
    <property type="molecule type" value="Genomic_DNA"/>
</dbReference>
<dbReference type="InterPro" id="IPR043519">
    <property type="entry name" value="NT_sf"/>
</dbReference>
<evidence type="ECO:0000313" key="7">
    <source>
        <dbReference type="Proteomes" id="UP000072236"/>
    </source>
</evidence>
<dbReference type="KEGG" id="aact:ACT75_11020"/>
<dbReference type="SUPFAM" id="SSF81301">
    <property type="entry name" value="Nucleotidyltransferase"/>
    <property type="match status" value="1"/>
</dbReference>
<gene>
    <name evidence="6" type="ORF">ACT75_11020</name>
</gene>
<dbReference type="Gene3D" id="3.30.460.10">
    <property type="entry name" value="Beta Polymerase, domain 2"/>
    <property type="match status" value="1"/>
</dbReference>
<keyword evidence="4" id="KW-0051">Antiviral defense</keyword>
<evidence type="ECO:0000256" key="3">
    <source>
        <dbReference type="ARBA" id="ARBA00022741"/>
    </source>
</evidence>
<reference evidence="6 7" key="1">
    <citation type="submission" date="2015-10" db="EMBL/GenBank/DDBJ databases">
        <title>Tn-seq of a polymicrobial infection.</title>
        <authorList>
            <person name="Stacy A."/>
            <person name="Rumbaugh K.P."/>
            <person name="Whiteley M."/>
        </authorList>
    </citation>
    <scope>NUCLEOTIDE SEQUENCE [LARGE SCALE GENOMIC DNA]</scope>
    <source>
        <strain evidence="6 7">624</strain>
    </source>
</reference>
<proteinExistence type="predicted"/>
<evidence type="ECO:0000256" key="2">
    <source>
        <dbReference type="ARBA" id="ARBA00022695"/>
    </source>
</evidence>
<name>A0A5D0ELX3_AGGAC</name>
<dbReference type="Proteomes" id="UP000072236">
    <property type="component" value="Chromosome"/>
</dbReference>
<keyword evidence="1" id="KW-0808">Transferase</keyword>
<dbReference type="OrthoDB" id="1082574at2"/>
<dbReference type="Pfam" id="PF26305">
    <property type="entry name" value="CD_NTase_C"/>
    <property type="match status" value="1"/>
</dbReference>
<feature type="domain" description="cGAS/DncV-like nucleotidyltransferase C-terminal helical" evidence="5">
    <location>
        <begin position="235"/>
        <end position="338"/>
    </location>
</feature>
<protein>
    <recommendedName>
        <fullName evidence="5">cGAS/DncV-like nucleotidyltransferase C-terminal helical domain-containing protein</fullName>
    </recommendedName>
</protein>